<dbReference type="GO" id="GO:0016881">
    <property type="term" value="F:acid-amino acid ligase activity"/>
    <property type="evidence" value="ECO:0007669"/>
    <property type="project" value="TreeGrafter"/>
</dbReference>
<comment type="similarity">
    <text evidence="1">Belongs to the IAA-amido conjugating enzyme family.</text>
</comment>
<dbReference type="PANTHER" id="PTHR31901">
    <property type="entry name" value="GH3 DOMAIN-CONTAINING PROTEIN"/>
    <property type="match status" value="1"/>
</dbReference>
<evidence type="ECO:0000256" key="1">
    <source>
        <dbReference type="ARBA" id="ARBA00008068"/>
    </source>
</evidence>
<dbReference type="Pfam" id="PF23571">
    <property type="entry name" value="GH3_M"/>
    <property type="match status" value="1"/>
</dbReference>
<reference evidence="5" key="1">
    <citation type="submission" date="2019-08" db="EMBL/GenBank/DDBJ databases">
        <title>Reference gene set and small RNA set construction with multiple tissues from Davidia involucrata Baill.</title>
        <authorList>
            <person name="Yang H."/>
            <person name="Zhou C."/>
            <person name="Li G."/>
            <person name="Wang J."/>
            <person name="Gao P."/>
            <person name="Wang M."/>
            <person name="Wang R."/>
            <person name="Zhao Y."/>
        </authorList>
    </citation>
    <scope>NUCLEOTIDE SEQUENCE</scope>
    <source>
        <tissue evidence="5">Mixed with DoveR01_LX</tissue>
    </source>
</reference>
<dbReference type="PANTHER" id="PTHR31901:SF48">
    <property type="entry name" value="INDOLE-3-ACETIC ACID-AMIDO SYNTHETASE GH3.10"/>
    <property type="match status" value="1"/>
</dbReference>
<accession>A0A5B6ZXR4</accession>
<name>A0A5B6ZXR4_DAVIN</name>
<dbReference type="AlphaFoldDB" id="A0A5B6ZXR4"/>
<proteinExistence type="inferred from homology"/>
<dbReference type="Pfam" id="PF03321">
    <property type="entry name" value="GH3"/>
    <property type="match status" value="1"/>
</dbReference>
<evidence type="ECO:0000259" key="3">
    <source>
        <dbReference type="Pfam" id="PF23571"/>
    </source>
</evidence>
<evidence type="ECO:0000256" key="2">
    <source>
        <dbReference type="ARBA" id="ARBA00022598"/>
    </source>
</evidence>
<dbReference type="InterPro" id="IPR055377">
    <property type="entry name" value="GH3_M"/>
</dbReference>
<dbReference type="InterPro" id="IPR004993">
    <property type="entry name" value="GH3"/>
</dbReference>
<gene>
    <name evidence="5" type="ORF">Din_018186</name>
</gene>
<keyword evidence="2" id="KW-0436">Ligase</keyword>
<organism evidence="5">
    <name type="scientific">Davidia involucrata</name>
    <name type="common">Dove tree</name>
    <dbReference type="NCBI Taxonomy" id="16924"/>
    <lineage>
        <taxon>Eukaryota</taxon>
        <taxon>Viridiplantae</taxon>
        <taxon>Streptophyta</taxon>
        <taxon>Embryophyta</taxon>
        <taxon>Tracheophyta</taxon>
        <taxon>Spermatophyta</taxon>
        <taxon>Magnoliopsida</taxon>
        <taxon>eudicotyledons</taxon>
        <taxon>Gunneridae</taxon>
        <taxon>Pentapetalae</taxon>
        <taxon>asterids</taxon>
        <taxon>Cornales</taxon>
        <taxon>Nyssaceae</taxon>
        <taxon>Davidia</taxon>
    </lineage>
</organism>
<feature type="domain" description="GH3 middle" evidence="3">
    <location>
        <begin position="371"/>
        <end position="451"/>
    </location>
</feature>
<feature type="domain" description="GH3 C-terminal" evidence="4">
    <location>
        <begin position="466"/>
        <end position="581"/>
    </location>
</feature>
<evidence type="ECO:0000259" key="4">
    <source>
        <dbReference type="Pfam" id="PF23572"/>
    </source>
</evidence>
<dbReference type="EMBL" id="GHES01018186">
    <property type="protein sequence ID" value="MPA48745.1"/>
    <property type="molecule type" value="Transcribed_RNA"/>
</dbReference>
<protein>
    <submittedName>
        <fullName evidence="5">Putative indole-3-acetic acid-amido synthetase GH3.5</fullName>
    </submittedName>
</protein>
<evidence type="ECO:0000313" key="5">
    <source>
        <dbReference type="EMBL" id="MPA48745.1"/>
    </source>
</evidence>
<dbReference type="InterPro" id="IPR055378">
    <property type="entry name" value="GH3_C"/>
</dbReference>
<dbReference type="Pfam" id="PF23572">
    <property type="entry name" value="GH3_C"/>
    <property type="match status" value="1"/>
</dbReference>
<sequence length="602" mass="68100">MEAGASGRKSNIGESSYDIISWFEEVAENAGQVQTETLGRILELNYGVEYLKKWFGAHDINNIQEMDASELESLYTSLVPLSSHADLEPYIHRIADGDTSPLLTQQPITTLSLSSGTTEGRQKYVPFTRHSSKTTLQIFKLAAAYRSRVYPIREGGRILEFIYSSKQFKTKGGLTAGTATTHYFASEEFKIKQEKTKSFTCSPQEVISSGDYKQSTYCHLLLGLFFSDQVEFITSTFAYSIVQAFRSFEENWRDICDDIREGTLSSRITLPKMRKAVSDIIISPNPHLASQIKDCCEELEDHLDWFGVIPKLWPNAKYVYSIMTGSMQPYLKKLRHYAGELPLVSADYGSTESWIGVNVDPSSPPENVTFAVIPTFSYFEFIPLHRQNQDCSPATDDFIEDDPVPLSQVKVGQEYEIVLTTFTGLYRYRLGDVVEVAGFHKGTPKLNFICRRKLILTVNIDKNTEKDLQLVVERGSQILSKARAELVDFTSHADVANQPGHYIIYWEIKGEVEERILGECCREMDASFVDHGYVVSRRTNSIGPLELRIVEMGTFKKILDYFIGNGAAFSQFKTPRCTTNQVLLKILNLCTIKRFHSTTTYG</sequence>
<dbReference type="GO" id="GO:0005737">
    <property type="term" value="C:cytoplasm"/>
    <property type="evidence" value="ECO:0007669"/>
    <property type="project" value="TreeGrafter"/>
</dbReference>